<comment type="pathway">
    <text evidence="2">Protein modification; protein glycosylation.</text>
</comment>
<evidence type="ECO:0000313" key="12">
    <source>
        <dbReference type="Proteomes" id="UP000272942"/>
    </source>
</evidence>
<reference evidence="13" key="1">
    <citation type="submission" date="2016-06" db="UniProtKB">
        <authorList>
            <consortium name="WormBaseParasite"/>
        </authorList>
    </citation>
    <scope>IDENTIFICATION</scope>
</reference>
<evidence type="ECO:0000256" key="4">
    <source>
        <dbReference type="ARBA" id="ARBA00022679"/>
    </source>
</evidence>
<evidence type="ECO:0000256" key="6">
    <source>
        <dbReference type="ARBA" id="ARBA00022968"/>
    </source>
</evidence>
<evidence type="ECO:0000256" key="8">
    <source>
        <dbReference type="ARBA" id="ARBA00023136"/>
    </source>
</evidence>
<evidence type="ECO:0000256" key="1">
    <source>
        <dbReference type="ARBA" id="ARBA00004606"/>
    </source>
</evidence>
<dbReference type="GO" id="GO:0008375">
    <property type="term" value="F:acetylglucosaminyltransferase activity"/>
    <property type="evidence" value="ECO:0007669"/>
    <property type="project" value="TreeGrafter"/>
</dbReference>
<evidence type="ECO:0000256" key="5">
    <source>
        <dbReference type="ARBA" id="ARBA00022692"/>
    </source>
</evidence>
<evidence type="ECO:0000256" key="2">
    <source>
        <dbReference type="ARBA" id="ARBA00004922"/>
    </source>
</evidence>
<accession>A0A183A715</accession>
<sequence>MLQNDKLISLPVFLATKEQLCPVVVSPPLNEAFGDTLASFTRVEEWPWQLHTNHGCQAFKKIAGEEPMIAQEEFEYPLAFSFNIHTGFTQFARLLRAVFRKHNAYCIHVDRKSEMAFRNQVRILAKCFGNNVYVIPEQESYSIHWGDFGPLEAWILCAKHFLQLSSVRWKYMLNGSGQEFPLRTNWELVKALKALNGSNIIESDYPHSGRSRAPYQELSFKITWFKGSVYTALRRDMVRFALTSKYAREILHAIRSETDKRRLQDEIFFPTLAYNPQFNAPGGCPKVHRPNESDPRSMFVGRYVEWYTTCLSKKSRRAVCIMGVKNIPKLTRRQEFFVNKFIYDFQPLAYDCLEWWLFTKVSHEREFGQTVIDFDPSFYSKLYCSTEHL</sequence>
<reference evidence="11 12" key="2">
    <citation type="submission" date="2018-11" db="EMBL/GenBank/DDBJ databases">
        <authorList>
            <consortium name="Pathogen Informatics"/>
        </authorList>
    </citation>
    <scope>NUCLEOTIDE SEQUENCE [LARGE SCALE GENOMIC DNA]</scope>
    <source>
        <strain evidence="11 12">Egypt</strain>
    </source>
</reference>
<evidence type="ECO:0000256" key="9">
    <source>
        <dbReference type="ARBA" id="ARBA00023180"/>
    </source>
</evidence>
<dbReference type="Pfam" id="PF02485">
    <property type="entry name" value="Branch"/>
    <property type="match status" value="1"/>
</dbReference>
<evidence type="ECO:0000256" key="7">
    <source>
        <dbReference type="ARBA" id="ARBA00022989"/>
    </source>
</evidence>
<keyword evidence="4" id="KW-0808">Transferase</keyword>
<keyword evidence="3" id="KW-0328">Glycosyltransferase</keyword>
<protein>
    <submittedName>
        <fullName evidence="13">Protein xylosyltransferase</fullName>
    </submittedName>
</protein>
<comment type="subcellular location">
    <subcellularLocation>
        <location evidence="1">Membrane</location>
        <topology evidence="1">Single-pass type II membrane protein</topology>
    </subcellularLocation>
</comment>
<keyword evidence="12" id="KW-1185">Reference proteome</keyword>
<evidence type="ECO:0000256" key="3">
    <source>
        <dbReference type="ARBA" id="ARBA00022676"/>
    </source>
</evidence>
<keyword evidence="9" id="KW-0325">Glycoprotein</keyword>
<dbReference type="EMBL" id="UZAN01039828">
    <property type="protein sequence ID" value="VDP67315.1"/>
    <property type="molecule type" value="Genomic_DNA"/>
</dbReference>
<evidence type="ECO:0000256" key="10">
    <source>
        <dbReference type="ARBA" id="ARBA00038150"/>
    </source>
</evidence>
<keyword evidence="6" id="KW-0735">Signal-anchor</keyword>
<evidence type="ECO:0000313" key="13">
    <source>
        <dbReference type="WBParaSite" id="ECPE_0000275301-mRNA-1"/>
    </source>
</evidence>
<dbReference type="WBParaSite" id="ECPE_0000275301-mRNA-1">
    <property type="protein sequence ID" value="ECPE_0000275301-mRNA-1"/>
    <property type="gene ID" value="ECPE_0000275301"/>
</dbReference>
<dbReference type="AlphaFoldDB" id="A0A183A715"/>
<proteinExistence type="inferred from homology"/>
<evidence type="ECO:0000313" key="11">
    <source>
        <dbReference type="EMBL" id="VDP67315.1"/>
    </source>
</evidence>
<dbReference type="PANTHER" id="PTHR19297">
    <property type="entry name" value="GLYCOSYLTRANSFERASE 14 FAMILY MEMBER"/>
    <property type="match status" value="1"/>
</dbReference>
<dbReference type="InterPro" id="IPR003406">
    <property type="entry name" value="Glyco_trans_14"/>
</dbReference>
<keyword evidence="8" id="KW-0472">Membrane</keyword>
<dbReference type="PANTHER" id="PTHR19297:SF185">
    <property type="entry name" value="BETA-1,3-GALACTOSYL-O-GLYCOSYL-GLYCOPROTEIN BETA-1,6-N-ACETYLGLUCOSAMINYLTRANSFERASE 3"/>
    <property type="match status" value="1"/>
</dbReference>
<dbReference type="OrthoDB" id="2019572at2759"/>
<organism evidence="13">
    <name type="scientific">Echinostoma caproni</name>
    <dbReference type="NCBI Taxonomy" id="27848"/>
    <lineage>
        <taxon>Eukaryota</taxon>
        <taxon>Metazoa</taxon>
        <taxon>Spiralia</taxon>
        <taxon>Lophotrochozoa</taxon>
        <taxon>Platyhelminthes</taxon>
        <taxon>Trematoda</taxon>
        <taxon>Digenea</taxon>
        <taxon>Plagiorchiida</taxon>
        <taxon>Echinostomata</taxon>
        <taxon>Echinostomatoidea</taxon>
        <taxon>Echinostomatidae</taxon>
        <taxon>Echinostoma</taxon>
    </lineage>
</organism>
<keyword evidence="5" id="KW-0812">Transmembrane</keyword>
<keyword evidence="7" id="KW-1133">Transmembrane helix</keyword>
<name>A0A183A715_9TREM</name>
<gene>
    <name evidence="11" type="ORF">ECPE_LOCUS2750</name>
</gene>
<comment type="similarity">
    <text evidence="10">Belongs to the glycosyltransferase 14 family.</text>
</comment>
<dbReference type="Proteomes" id="UP000272942">
    <property type="component" value="Unassembled WGS sequence"/>
</dbReference>
<dbReference type="GO" id="GO:0016020">
    <property type="term" value="C:membrane"/>
    <property type="evidence" value="ECO:0007669"/>
    <property type="project" value="UniProtKB-SubCell"/>
</dbReference>